<accession>A0ABY2IA57</accession>
<feature type="transmembrane region" description="Helical" evidence="2">
    <location>
        <begin position="33"/>
        <end position="52"/>
    </location>
</feature>
<dbReference type="RefSeq" id="WP_134536111.1">
    <property type="nucleotide sequence ID" value="NZ_SOFG01000024.1"/>
</dbReference>
<evidence type="ECO:0000313" key="3">
    <source>
        <dbReference type="EMBL" id="TFB83619.1"/>
    </source>
</evidence>
<comment type="caution">
    <text evidence="3">The sequence shown here is derived from an EMBL/GenBank/DDBJ whole genome shotgun (WGS) entry which is preliminary data.</text>
</comment>
<dbReference type="Proteomes" id="UP000297608">
    <property type="component" value="Unassembled WGS sequence"/>
</dbReference>
<gene>
    <name evidence="3" type="ORF">E3O44_17260</name>
</gene>
<organism evidence="3 4">
    <name type="scientific">Cryobacterium algoricola</name>
    <dbReference type="NCBI Taxonomy" id="1259183"/>
    <lineage>
        <taxon>Bacteria</taxon>
        <taxon>Bacillati</taxon>
        <taxon>Actinomycetota</taxon>
        <taxon>Actinomycetes</taxon>
        <taxon>Micrococcales</taxon>
        <taxon>Microbacteriaceae</taxon>
        <taxon>Cryobacterium</taxon>
    </lineage>
</organism>
<evidence type="ECO:0000256" key="1">
    <source>
        <dbReference type="SAM" id="MobiDB-lite"/>
    </source>
</evidence>
<keyword evidence="2" id="KW-0812">Transmembrane</keyword>
<evidence type="ECO:0000313" key="4">
    <source>
        <dbReference type="Proteomes" id="UP000297608"/>
    </source>
</evidence>
<keyword evidence="4" id="KW-1185">Reference proteome</keyword>
<dbReference type="EMBL" id="SOFG01000024">
    <property type="protein sequence ID" value="TFB83619.1"/>
    <property type="molecule type" value="Genomic_DNA"/>
</dbReference>
<feature type="transmembrane region" description="Helical" evidence="2">
    <location>
        <begin position="64"/>
        <end position="89"/>
    </location>
</feature>
<reference evidence="3 4" key="1">
    <citation type="submission" date="2019-03" db="EMBL/GenBank/DDBJ databases">
        <title>Genomics of glacier-inhabiting Cryobacterium strains.</title>
        <authorList>
            <person name="Liu Q."/>
            <person name="Xin Y.-H."/>
        </authorList>
    </citation>
    <scope>NUCLEOTIDE SEQUENCE [LARGE SCALE GENOMIC DNA]</scope>
    <source>
        <strain evidence="3 4">MDB2-B</strain>
    </source>
</reference>
<name>A0ABY2IA57_9MICO</name>
<keyword evidence="2" id="KW-1133">Transmembrane helix</keyword>
<protein>
    <submittedName>
        <fullName evidence="3">Uncharacterized protein</fullName>
    </submittedName>
</protein>
<proteinExistence type="predicted"/>
<feature type="region of interest" description="Disordered" evidence="1">
    <location>
        <begin position="139"/>
        <end position="159"/>
    </location>
</feature>
<evidence type="ECO:0000256" key="2">
    <source>
        <dbReference type="SAM" id="Phobius"/>
    </source>
</evidence>
<keyword evidence="2" id="KW-0472">Membrane</keyword>
<sequence>MATPAELTQTWRTWEPLIGPGYARALVPVRRRFTYSILSYLFGLFLMVFLAMGLRDSPFVPVAWVTIVILVTIVVLFLGATAVGFYGLYAFGREMRQDLAGAGFPTDRRAPMQYPRLFEEWLDRNALTSETIVNVGNARHGEHDDSRVSGPRPIAEEDR</sequence>